<evidence type="ECO:0000256" key="2">
    <source>
        <dbReference type="ARBA" id="ARBA00022692"/>
    </source>
</evidence>
<gene>
    <name evidence="5" type="primary">tatC</name>
    <name evidence="6" type="ORF">A2151_08715</name>
</gene>
<evidence type="ECO:0000256" key="4">
    <source>
        <dbReference type="ARBA" id="ARBA00023136"/>
    </source>
</evidence>
<dbReference type="EMBL" id="MFSU01000013">
    <property type="protein sequence ID" value="OGI48951.1"/>
    <property type="molecule type" value="Genomic_DNA"/>
</dbReference>
<feature type="transmembrane region" description="Helical" evidence="5">
    <location>
        <begin position="79"/>
        <end position="100"/>
    </location>
</feature>
<reference evidence="6 7" key="1">
    <citation type="journal article" date="2016" name="Nat. Commun.">
        <title>Thousands of microbial genomes shed light on interconnected biogeochemical processes in an aquifer system.</title>
        <authorList>
            <person name="Anantharaman K."/>
            <person name="Brown C.T."/>
            <person name="Hug L.A."/>
            <person name="Sharon I."/>
            <person name="Castelle C.J."/>
            <person name="Probst A.J."/>
            <person name="Thomas B.C."/>
            <person name="Singh A."/>
            <person name="Wilkins M.J."/>
            <person name="Karaoz U."/>
            <person name="Brodie E.L."/>
            <person name="Williams K.H."/>
            <person name="Hubbard S.S."/>
            <person name="Banfield J.F."/>
        </authorList>
    </citation>
    <scope>NUCLEOTIDE SEQUENCE [LARGE SCALE GENOMIC DNA]</scope>
</reference>
<evidence type="ECO:0000256" key="5">
    <source>
        <dbReference type="HAMAP-Rule" id="MF_00902"/>
    </source>
</evidence>
<protein>
    <recommendedName>
        <fullName evidence="5">Sec-independent protein translocase protein TatC</fullName>
    </recommendedName>
</protein>
<keyword evidence="5" id="KW-0653">Protein transport</keyword>
<organism evidence="6 7">
    <name type="scientific">Candidatus Muproteobacteria bacterium RBG_16_65_34</name>
    <dbReference type="NCBI Taxonomy" id="1817760"/>
    <lineage>
        <taxon>Bacteria</taxon>
        <taxon>Pseudomonadati</taxon>
        <taxon>Pseudomonadota</taxon>
        <taxon>Candidatus Muproteobacteria</taxon>
    </lineage>
</organism>
<dbReference type="STRING" id="1817760.A2151_08715"/>
<dbReference type="InterPro" id="IPR002033">
    <property type="entry name" value="TatC"/>
</dbReference>
<feature type="transmembrane region" description="Helical" evidence="5">
    <location>
        <begin position="112"/>
        <end position="142"/>
    </location>
</feature>
<dbReference type="GO" id="GO:0043953">
    <property type="term" value="P:protein transport by the Tat complex"/>
    <property type="evidence" value="ECO:0007669"/>
    <property type="project" value="UniProtKB-UniRule"/>
</dbReference>
<dbReference type="NCBIfam" id="TIGR00945">
    <property type="entry name" value="tatC"/>
    <property type="match status" value="1"/>
</dbReference>
<sequence length="278" mass="30440">MAEPEAGSGAESSFISHLIELRNRLLYALASVGLVFLALVPFSAEVYTLLAKPLMDVLPAGASMIATDVASPFLTPIRLTLGLAVVIAVPFILYQVWAFVAPGLYKHEKRLALPLLFSSIALFYAGMAFAYFVVFPVAFGFFAKAAPQGVAMMTDIRSYLDFVLSMFFAFGIAFEVPVAVVILVRMGVVRAESLAAKRSYVVLWAFIVAAVLTPPDVFSQVLLAVPMILLFELGLFVARRITPRERAGEAQTPTEEQMDAELDRHERELAAVEKRSKE</sequence>
<keyword evidence="5" id="KW-1003">Cell membrane</keyword>
<feature type="transmembrane region" description="Helical" evidence="5">
    <location>
        <begin position="218"/>
        <end position="238"/>
    </location>
</feature>
<dbReference type="Pfam" id="PF00902">
    <property type="entry name" value="TatC"/>
    <property type="match status" value="1"/>
</dbReference>
<keyword evidence="5" id="KW-0811">Translocation</keyword>
<keyword evidence="2 5" id="KW-0812">Transmembrane</keyword>
<keyword evidence="5" id="KW-0813">Transport</keyword>
<dbReference type="PANTHER" id="PTHR30371">
    <property type="entry name" value="SEC-INDEPENDENT PROTEIN TRANSLOCASE PROTEIN TATC"/>
    <property type="match status" value="1"/>
</dbReference>
<comment type="function">
    <text evidence="5">Part of the twin-arginine translocation (Tat) system that transports large folded proteins containing a characteristic twin-arginine motif in their signal peptide across membranes. Together with TatB, TatC is part of a receptor directly interacting with Tat signal peptides.</text>
</comment>
<proteinExistence type="inferred from homology"/>
<dbReference type="GO" id="GO:0065002">
    <property type="term" value="P:intracellular protein transmembrane transport"/>
    <property type="evidence" value="ECO:0007669"/>
    <property type="project" value="TreeGrafter"/>
</dbReference>
<evidence type="ECO:0000313" key="6">
    <source>
        <dbReference type="EMBL" id="OGI48951.1"/>
    </source>
</evidence>
<name>A0A1F6TV05_9PROT</name>
<keyword evidence="3 5" id="KW-1133">Transmembrane helix</keyword>
<comment type="caution">
    <text evidence="6">The sequence shown here is derived from an EMBL/GenBank/DDBJ whole genome shotgun (WGS) entry which is preliminary data.</text>
</comment>
<dbReference type="GO" id="GO:0009977">
    <property type="term" value="F:proton motive force dependent protein transmembrane transporter activity"/>
    <property type="evidence" value="ECO:0007669"/>
    <property type="project" value="TreeGrafter"/>
</dbReference>
<dbReference type="AlphaFoldDB" id="A0A1F6TV05"/>
<evidence type="ECO:0000313" key="7">
    <source>
        <dbReference type="Proteomes" id="UP000178885"/>
    </source>
</evidence>
<evidence type="ECO:0000256" key="3">
    <source>
        <dbReference type="ARBA" id="ARBA00022989"/>
    </source>
</evidence>
<dbReference type="Proteomes" id="UP000178885">
    <property type="component" value="Unassembled WGS sequence"/>
</dbReference>
<dbReference type="PRINTS" id="PR01840">
    <property type="entry name" value="TATCFAMILY"/>
</dbReference>
<feature type="transmembrane region" description="Helical" evidence="5">
    <location>
        <begin position="162"/>
        <end position="183"/>
    </location>
</feature>
<dbReference type="GO" id="GO:0033281">
    <property type="term" value="C:TAT protein transport complex"/>
    <property type="evidence" value="ECO:0007669"/>
    <property type="project" value="UniProtKB-UniRule"/>
</dbReference>
<comment type="subcellular location">
    <subcellularLocation>
        <location evidence="5">Cell membrane</location>
        <topology evidence="5">Multi-pass membrane protein</topology>
    </subcellularLocation>
    <subcellularLocation>
        <location evidence="1">Membrane</location>
        <topology evidence="1">Multi-pass membrane protein</topology>
    </subcellularLocation>
</comment>
<feature type="transmembrane region" description="Helical" evidence="5">
    <location>
        <begin position="195"/>
        <end position="212"/>
    </location>
</feature>
<comment type="similarity">
    <text evidence="5">Belongs to the TatC family.</text>
</comment>
<dbReference type="HAMAP" id="MF_00902">
    <property type="entry name" value="TatC"/>
    <property type="match status" value="1"/>
</dbReference>
<dbReference type="PANTHER" id="PTHR30371:SF0">
    <property type="entry name" value="SEC-INDEPENDENT PROTEIN TRANSLOCASE PROTEIN TATC, CHLOROPLASTIC-RELATED"/>
    <property type="match status" value="1"/>
</dbReference>
<comment type="subunit">
    <text evidence="5">The Tat system comprises two distinct complexes: a TatABC complex, containing multiple copies of TatA, TatB and TatC subunits, and a separate TatA complex, containing only TatA subunits. Substrates initially bind to the TatABC complex, which probably triggers association of the separate TatA complex to form the active translocon.</text>
</comment>
<evidence type="ECO:0000256" key="1">
    <source>
        <dbReference type="ARBA" id="ARBA00004141"/>
    </source>
</evidence>
<feature type="transmembrane region" description="Helical" evidence="5">
    <location>
        <begin position="25"/>
        <end position="44"/>
    </location>
</feature>
<accession>A0A1F6TV05</accession>
<keyword evidence="4 5" id="KW-0472">Membrane</keyword>